<organism evidence="2 3">
    <name type="scientific">Saponaria officinalis</name>
    <name type="common">Common soapwort</name>
    <name type="synonym">Lychnis saponaria</name>
    <dbReference type="NCBI Taxonomy" id="3572"/>
    <lineage>
        <taxon>Eukaryota</taxon>
        <taxon>Viridiplantae</taxon>
        <taxon>Streptophyta</taxon>
        <taxon>Embryophyta</taxon>
        <taxon>Tracheophyta</taxon>
        <taxon>Spermatophyta</taxon>
        <taxon>Magnoliopsida</taxon>
        <taxon>eudicotyledons</taxon>
        <taxon>Gunneridae</taxon>
        <taxon>Pentapetalae</taxon>
        <taxon>Caryophyllales</taxon>
        <taxon>Caryophyllaceae</taxon>
        <taxon>Caryophylleae</taxon>
        <taxon>Saponaria</taxon>
    </lineage>
</organism>
<sequence>MLSYVKLGVLFLLISEIDALQTTKLQQCLLSLEKRGTVCRRQKNTGLENTGKAILTQGCTKPFGTPPIKSRHVALSK</sequence>
<dbReference type="Proteomes" id="UP001443914">
    <property type="component" value="Unassembled WGS sequence"/>
</dbReference>
<protein>
    <recommendedName>
        <fullName evidence="4">Secreted protein</fullName>
    </recommendedName>
</protein>
<dbReference type="AlphaFoldDB" id="A0AAW1I7R3"/>
<feature type="chain" id="PRO_5043340326" description="Secreted protein" evidence="1">
    <location>
        <begin position="20"/>
        <end position="77"/>
    </location>
</feature>
<gene>
    <name evidence="2" type="ORF">RND81_10G231800</name>
</gene>
<dbReference type="EMBL" id="JBDFQZ010000010">
    <property type="protein sequence ID" value="KAK9684779.1"/>
    <property type="molecule type" value="Genomic_DNA"/>
</dbReference>
<proteinExistence type="predicted"/>
<reference evidence="2" key="1">
    <citation type="submission" date="2024-03" db="EMBL/GenBank/DDBJ databases">
        <title>WGS assembly of Saponaria officinalis var. Norfolk2.</title>
        <authorList>
            <person name="Jenkins J."/>
            <person name="Shu S."/>
            <person name="Grimwood J."/>
            <person name="Barry K."/>
            <person name="Goodstein D."/>
            <person name="Schmutz J."/>
            <person name="Leebens-Mack J."/>
            <person name="Osbourn A."/>
        </authorList>
    </citation>
    <scope>NUCLEOTIDE SEQUENCE [LARGE SCALE GENOMIC DNA]</scope>
    <source>
        <strain evidence="2">JIC</strain>
    </source>
</reference>
<evidence type="ECO:0000313" key="2">
    <source>
        <dbReference type="EMBL" id="KAK9684779.1"/>
    </source>
</evidence>
<accession>A0AAW1I7R3</accession>
<evidence type="ECO:0000313" key="3">
    <source>
        <dbReference type="Proteomes" id="UP001443914"/>
    </source>
</evidence>
<keyword evidence="1" id="KW-0732">Signal</keyword>
<evidence type="ECO:0008006" key="4">
    <source>
        <dbReference type="Google" id="ProtNLM"/>
    </source>
</evidence>
<evidence type="ECO:0000256" key="1">
    <source>
        <dbReference type="SAM" id="SignalP"/>
    </source>
</evidence>
<comment type="caution">
    <text evidence="2">The sequence shown here is derived from an EMBL/GenBank/DDBJ whole genome shotgun (WGS) entry which is preliminary data.</text>
</comment>
<feature type="signal peptide" evidence="1">
    <location>
        <begin position="1"/>
        <end position="19"/>
    </location>
</feature>
<keyword evidence="3" id="KW-1185">Reference proteome</keyword>
<name>A0AAW1I7R3_SAPOF</name>